<dbReference type="Pfam" id="PF05926">
    <property type="entry name" value="Phage_GPL"/>
    <property type="match status" value="1"/>
</dbReference>
<proteinExistence type="predicted"/>
<name>A0A5Q4ZTG9_9GAMM</name>
<dbReference type="InterPro" id="IPR009225">
    <property type="entry name" value="Phage_head_completion_GpL"/>
</dbReference>
<sequence length="154" mass="16677">MFSGSSGADYQDTVIENDGFWPNLNAGDFEKRRSIPTDMDSETVAYALAAAIAQINIALINKKTAYEAEGITSANEVLGQPKIGDKNLLVILYEKAVFARAKADLVPEFATVQTKDAGDRVAESGTLITERLLAESQQHIRAIFGKSRVGVELL</sequence>
<gene>
    <name evidence="1" type="ORF">AW0309160_01842</name>
</gene>
<dbReference type="AlphaFoldDB" id="A0A5Q4ZTG9"/>
<evidence type="ECO:0000313" key="1">
    <source>
        <dbReference type="EMBL" id="VVV04447.1"/>
    </source>
</evidence>
<accession>A0A5Q4ZTG9</accession>
<dbReference type="EMBL" id="LR721750">
    <property type="protein sequence ID" value="VVV04447.1"/>
    <property type="molecule type" value="Genomic_DNA"/>
</dbReference>
<reference evidence="1" key="1">
    <citation type="submission" date="2019-09" db="EMBL/GenBank/DDBJ databases">
        <authorList>
            <person name="Hjerde E."/>
        </authorList>
    </citation>
    <scope>NUCLEOTIDE SEQUENCE</scope>
    <source>
        <strain evidence="1">06/09/160</strain>
    </source>
</reference>
<protein>
    <submittedName>
        <fullName evidence="1">Uncharacterized protein</fullName>
    </submittedName>
</protein>
<organism evidence="1">
    <name type="scientific">Aliivibrio wodanis</name>
    <dbReference type="NCBI Taxonomy" id="80852"/>
    <lineage>
        <taxon>Bacteria</taxon>
        <taxon>Pseudomonadati</taxon>
        <taxon>Pseudomonadota</taxon>
        <taxon>Gammaproteobacteria</taxon>
        <taxon>Vibrionales</taxon>
        <taxon>Vibrionaceae</taxon>
        <taxon>Aliivibrio</taxon>
    </lineage>
</organism>